<feature type="domain" description="Phosphoribosyltransferase" evidence="1">
    <location>
        <begin position="475"/>
        <end position="671"/>
    </location>
</feature>
<sequence>MTRTKPVVIGLYGVPGCGKSTLLRELKRKLGETQKFSFYEGSDMIASLVPGGLAEFKQADDQVKAHYRQCAIKAIGEQSCSSGLAAVVTGHLMFWDEDNDYLTEMVYTQSDLDTYTHIVYVNPAPELVVQWRQGDLSRNRPPVSAEHIRKWQQFEKAELRRLCRDNGILFISVPDAETVLDRVAALLLDFERHTEGHNLDKAVDMLRSVLDRHREKKMQTTLVLDGDRTLAPVDTGPLFWKLAAKGTAPVEEDDISLKTLFSSPLGYTYTAFRQATFLYEEHVPREDNFNRMCDEAASFVRLYPEMVTLLKHAEKHSQHVAVVVVTCGLRRVWESALARAGLSDTVQVIGGGRLSDGFVVTAEVKAALVVRLREEYASYVWVFGDSPLDLPMMQEAHQAVVVVGKEQTRSKTMEERLQHAIMVDGLRARQALLPPTAPPRLDTARLPVVRIADDEFLAAVVRPRSTNDRILHATARSAAKLLMTPTRDASIAGPALRKAHAKVGWYLATELLPDVLETEEYSIPHVQGHTTSGHRISNENKATIIALMRGGEPMALGVNDALPTAMFVHAKKPGDVKAEHVKGQWAILLVDSVVNSGESMVEFVRRIRSLDATVPIVCVAGVVQALSVHSSQYLGRDLEADKALSLVALRLSDNKFTGQGGTDTGNRLFNTTKID</sequence>
<dbReference type="GO" id="GO:0000287">
    <property type="term" value="F:magnesium ion binding"/>
    <property type="evidence" value="ECO:0007669"/>
    <property type="project" value="TreeGrafter"/>
</dbReference>
<dbReference type="Pfam" id="PF12710">
    <property type="entry name" value="HAD"/>
    <property type="match status" value="1"/>
</dbReference>
<dbReference type="Pfam" id="PF14681">
    <property type="entry name" value="UPRTase"/>
    <property type="match status" value="1"/>
</dbReference>
<dbReference type="EMBL" id="JAUDZG010000005">
    <property type="protein sequence ID" value="KAK3303901.1"/>
    <property type="molecule type" value="Genomic_DNA"/>
</dbReference>
<dbReference type="PANTHER" id="PTHR43344:SF20">
    <property type="entry name" value="URACIL PHOSPHORIBOSYLTRANSFERASE"/>
    <property type="match status" value="1"/>
</dbReference>
<dbReference type="Pfam" id="PF13207">
    <property type="entry name" value="AAA_17"/>
    <property type="match status" value="1"/>
</dbReference>
<reference evidence="2" key="2">
    <citation type="submission" date="2023-06" db="EMBL/GenBank/DDBJ databases">
        <authorList>
            <consortium name="Lawrence Berkeley National Laboratory"/>
            <person name="Mondo S.J."/>
            <person name="Hensen N."/>
            <person name="Bonometti L."/>
            <person name="Westerberg I."/>
            <person name="Brannstrom I.O."/>
            <person name="Guillou S."/>
            <person name="Cros-Aarteil S."/>
            <person name="Calhoun S."/>
            <person name="Haridas S."/>
            <person name="Kuo A."/>
            <person name="Pangilinan J."/>
            <person name="Riley R."/>
            <person name="Labutti K."/>
            <person name="Andreopoulos B."/>
            <person name="Lipzen A."/>
            <person name="Chen C."/>
            <person name="Yanf M."/>
            <person name="Daum C."/>
            <person name="Ng V."/>
            <person name="Clum A."/>
            <person name="Steindorff A."/>
            <person name="Ohm R."/>
            <person name="Martin F."/>
            <person name="Silar P."/>
            <person name="Natvig D."/>
            <person name="Lalanne C."/>
            <person name="Gautier V."/>
            <person name="Ament-Velasquez S.L."/>
            <person name="Kruys A."/>
            <person name="Hutchinson M.I."/>
            <person name="Powell A.J."/>
            <person name="Barry K."/>
            <person name="Miller A.N."/>
            <person name="Grigoriev I.V."/>
            <person name="Debuchy R."/>
            <person name="Gladieux P."/>
            <person name="Thoren M.H."/>
            <person name="Johannesson H."/>
        </authorList>
    </citation>
    <scope>NUCLEOTIDE SEQUENCE</scope>
    <source>
        <strain evidence="2">CBS 333.67</strain>
    </source>
</reference>
<comment type="caution">
    <text evidence="2">The sequence shown here is derived from an EMBL/GenBank/DDBJ whole genome shotgun (WGS) entry which is preliminary data.</text>
</comment>
<accession>A0AAJ0LZY3</accession>
<protein>
    <submittedName>
        <fullName evidence="2">Uracil phosphoribosyltransferase-domain-containing protein</fullName>
    </submittedName>
</protein>
<dbReference type="Gene3D" id="3.40.50.2020">
    <property type="match status" value="1"/>
</dbReference>
<dbReference type="InterPro" id="IPR050582">
    <property type="entry name" value="HAD-like_SerB"/>
</dbReference>
<organism evidence="2 3">
    <name type="scientific">Chaetomium strumarium</name>
    <dbReference type="NCBI Taxonomy" id="1170767"/>
    <lineage>
        <taxon>Eukaryota</taxon>
        <taxon>Fungi</taxon>
        <taxon>Dikarya</taxon>
        <taxon>Ascomycota</taxon>
        <taxon>Pezizomycotina</taxon>
        <taxon>Sordariomycetes</taxon>
        <taxon>Sordariomycetidae</taxon>
        <taxon>Sordariales</taxon>
        <taxon>Chaetomiaceae</taxon>
        <taxon>Chaetomium</taxon>
    </lineage>
</organism>
<dbReference type="SUPFAM" id="SSF52540">
    <property type="entry name" value="P-loop containing nucleoside triphosphate hydrolases"/>
    <property type="match status" value="1"/>
</dbReference>
<dbReference type="GO" id="GO:0005737">
    <property type="term" value="C:cytoplasm"/>
    <property type="evidence" value="ECO:0007669"/>
    <property type="project" value="TreeGrafter"/>
</dbReference>
<proteinExistence type="predicted"/>
<dbReference type="SUPFAM" id="SSF56784">
    <property type="entry name" value="HAD-like"/>
    <property type="match status" value="1"/>
</dbReference>
<keyword evidence="2" id="KW-0328">Glycosyltransferase</keyword>
<gene>
    <name evidence="2" type="ORF">B0T15DRAFT_398808</name>
</gene>
<dbReference type="InterPro" id="IPR029057">
    <property type="entry name" value="PRTase-like"/>
</dbReference>
<keyword evidence="3" id="KW-1185">Reference proteome</keyword>
<dbReference type="InterPro" id="IPR000836">
    <property type="entry name" value="PRTase_dom"/>
</dbReference>
<dbReference type="SUPFAM" id="SSF53271">
    <property type="entry name" value="PRTase-like"/>
    <property type="match status" value="1"/>
</dbReference>
<dbReference type="GeneID" id="87883801"/>
<dbReference type="AlphaFoldDB" id="A0AAJ0LZY3"/>
<dbReference type="RefSeq" id="XP_062719681.1">
    <property type="nucleotide sequence ID" value="XM_062864972.1"/>
</dbReference>
<dbReference type="InterPro" id="IPR036412">
    <property type="entry name" value="HAD-like_sf"/>
</dbReference>
<dbReference type="InterPro" id="IPR023214">
    <property type="entry name" value="HAD_sf"/>
</dbReference>
<dbReference type="InterPro" id="IPR027417">
    <property type="entry name" value="P-loop_NTPase"/>
</dbReference>
<dbReference type="GO" id="GO:0006564">
    <property type="term" value="P:L-serine biosynthetic process"/>
    <property type="evidence" value="ECO:0007669"/>
    <property type="project" value="TreeGrafter"/>
</dbReference>
<evidence type="ECO:0000313" key="3">
    <source>
        <dbReference type="Proteomes" id="UP001273166"/>
    </source>
</evidence>
<evidence type="ECO:0000259" key="1">
    <source>
        <dbReference type="Pfam" id="PF14681"/>
    </source>
</evidence>
<dbReference type="Proteomes" id="UP001273166">
    <property type="component" value="Unassembled WGS sequence"/>
</dbReference>
<dbReference type="Gene3D" id="3.40.50.300">
    <property type="entry name" value="P-loop containing nucleotide triphosphate hydrolases"/>
    <property type="match status" value="1"/>
</dbReference>
<dbReference type="GO" id="GO:0016757">
    <property type="term" value="F:glycosyltransferase activity"/>
    <property type="evidence" value="ECO:0007669"/>
    <property type="project" value="UniProtKB-KW"/>
</dbReference>
<reference evidence="2" key="1">
    <citation type="journal article" date="2023" name="Mol. Phylogenet. Evol.">
        <title>Genome-scale phylogeny and comparative genomics of the fungal order Sordariales.</title>
        <authorList>
            <person name="Hensen N."/>
            <person name="Bonometti L."/>
            <person name="Westerberg I."/>
            <person name="Brannstrom I.O."/>
            <person name="Guillou S."/>
            <person name="Cros-Aarteil S."/>
            <person name="Calhoun S."/>
            <person name="Haridas S."/>
            <person name="Kuo A."/>
            <person name="Mondo S."/>
            <person name="Pangilinan J."/>
            <person name="Riley R."/>
            <person name="LaButti K."/>
            <person name="Andreopoulos B."/>
            <person name="Lipzen A."/>
            <person name="Chen C."/>
            <person name="Yan M."/>
            <person name="Daum C."/>
            <person name="Ng V."/>
            <person name="Clum A."/>
            <person name="Steindorff A."/>
            <person name="Ohm R.A."/>
            <person name="Martin F."/>
            <person name="Silar P."/>
            <person name="Natvig D.O."/>
            <person name="Lalanne C."/>
            <person name="Gautier V."/>
            <person name="Ament-Velasquez S.L."/>
            <person name="Kruys A."/>
            <person name="Hutchinson M.I."/>
            <person name="Powell A.J."/>
            <person name="Barry K."/>
            <person name="Miller A.N."/>
            <person name="Grigoriev I.V."/>
            <person name="Debuchy R."/>
            <person name="Gladieux P."/>
            <person name="Hiltunen Thoren M."/>
            <person name="Johannesson H."/>
        </authorList>
    </citation>
    <scope>NUCLEOTIDE SEQUENCE</scope>
    <source>
        <strain evidence="2">CBS 333.67</strain>
    </source>
</reference>
<evidence type="ECO:0000313" key="2">
    <source>
        <dbReference type="EMBL" id="KAK3303901.1"/>
    </source>
</evidence>
<keyword evidence="2" id="KW-0808">Transferase</keyword>
<dbReference type="PANTHER" id="PTHR43344">
    <property type="entry name" value="PHOSPHOSERINE PHOSPHATASE"/>
    <property type="match status" value="1"/>
</dbReference>
<dbReference type="Gene3D" id="3.40.50.1000">
    <property type="entry name" value="HAD superfamily/HAD-like"/>
    <property type="match status" value="1"/>
</dbReference>
<dbReference type="GO" id="GO:0036424">
    <property type="term" value="F:L-phosphoserine phosphatase activity"/>
    <property type="evidence" value="ECO:0007669"/>
    <property type="project" value="TreeGrafter"/>
</dbReference>
<dbReference type="CDD" id="cd06223">
    <property type="entry name" value="PRTases_typeI"/>
    <property type="match status" value="1"/>
</dbReference>
<name>A0AAJ0LZY3_9PEZI</name>